<dbReference type="GO" id="GO:0009002">
    <property type="term" value="F:serine-type D-Ala-D-Ala carboxypeptidase activity"/>
    <property type="evidence" value="ECO:0007669"/>
    <property type="project" value="UniProtKB-EC"/>
</dbReference>
<feature type="domain" description="Glycosyl transferase family 51" evidence="16">
    <location>
        <begin position="82"/>
        <end position="264"/>
    </location>
</feature>
<reference evidence="17" key="2">
    <citation type="journal article" date="2021" name="PeerJ">
        <title>Extensive microbial diversity within the chicken gut microbiome revealed by metagenomics and culture.</title>
        <authorList>
            <person name="Gilroy R."/>
            <person name="Ravi A."/>
            <person name="Getino M."/>
            <person name="Pursley I."/>
            <person name="Horton D.L."/>
            <person name="Alikhan N.F."/>
            <person name="Baker D."/>
            <person name="Gharbi K."/>
            <person name="Hall N."/>
            <person name="Watson M."/>
            <person name="Adriaenssens E.M."/>
            <person name="Foster-Nyarko E."/>
            <person name="Jarju S."/>
            <person name="Secka A."/>
            <person name="Antonio M."/>
            <person name="Oren A."/>
            <person name="Chaudhuri R.R."/>
            <person name="La Ragione R."/>
            <person name="Hildebrand F."/>
            <person name="Pallen M.J."/>
        </authorList>
    </citation>
    <scope>NUCLEOTIDE SEQUENCE</scope>
    <source>
        <strain evidence="17">CHK187-14744</strain>
    </source>
</reference>
<comment type="catalytic activity">
    <reaction evidence="13">
        <text>[GlcNAc-(1-&gt;4)-Mur2Ac(oyl-L-Ala-gamma-D-Glu-L-Lys-D-Ala-D-Ala)](n)-di-trans,octa-cis-undecaprenyl diphosphate + beta-D-GlcNAc-(1-&gt;4)-Mur2Ac(oyl-L-Ala-gamma-D-Glu-L-Lys-D-Ala-D-Ala)-di-trans,octa-cis-undecaprenyl diphosphate = [GlcNAc-(1-&gt;4)-Mur2Ac(oyl-L-Ala-gamma-D-Glu-L-Lys-D-Ala-D-Ala)](n+1)-di-trans,octa-cis-undecaprenyl diphosphate + di-trans,octa-cis-undecaprenyl diphosphate + H(+)</text>
        <dbReference type="Rhea" id="RHEA:23708"/>
        <dbReference type="Rhea" id="RHEA-COMP:9602"/>
        <dbReference type="Rhea" id="RHEA-COMP:9603"/>
        <dbReference type="ChEBI" id="CHEBI:15378"/>
        <dbReference type="ChEBI" id="CHEBI:58405"/>
        <dbReference type="ChEBI" id="CHEBI:60033"/>
        <dbReference type="ChEBI" id="CHEBI:78435"/>
        <dbReference type="EC" id="2.4.99.28"/>
    </reaction>
</comment>
<evidence type="ECO:0000256" key="1">
    <source>
        <dbReference type="ARBA" id="ARBA00007090"/>
    </source>
</evidence>
<evidence type="ECO:0000256" key="14">
    <source>
        <dbReference type="SAM" id="MobiDB-lite"/>
    </source>
</evidence>
<keyword evidence="8" id="KW-0133">Cell shape</keyword>
<feature type="region of interest" description="Disordered" evidence="14">
    <location>
        <begin position="799"/>
        <end position="867"/>
    </location>
</feature>
<evidence type="ECO:0000256" key="7">
    <source>
        <dbReference type="ARBA" id="ARBA00022801"/>
    </source>
</evidence>
<dbReference type="GO" id="GO:0008955">
    <property type="term" value="F:peptidoglycan glycosyltransferase activity"/>
    <property type="evidence" value="ECO:0007669"/>
    <property type="project" value="UniProtKB-EC"/>
</dbReference>
<feature type="compositionally biased region" description="Pro residues" evidence="14">
    <location>
        <begin position="856"/>
        <end position="867"/>
    </location>
</feature>
<dbReference type="SUPFAM" id="SSF56601">
    <property type="entry name" value="beta-lactamase/transpeptidase-like"/>
    <property type="match status" value="1"/>
</dbReference>
<dbReference type="InterPro" id="IPR012338">
    <property type="entry name" value="Beta-lactam/transpept-like"/>
</dbReference>
<evidence type="ECO:0000256" key="11">
    <source>
        <dbReference type="ARBA" id="ARBA00023316"/>
    </source>
</evidence>
<dbReference type="GO" id="GO:0009252">
    <property type="term" value="P:peptidoglycan biosynthetic process"/>
    <property type="evidence" value="ECO:0007669"/>
    <property type="project" value="UniProtKB-KW"/>
</dbReference>
<dbReference type="EMBL" id="DVLT01000051">
    <property type="protein sequence ID" value="HIU03272.1"/>
    <property type="molecule type" value="Genomic_DNA"/>
</dbReference>
<dbReference type="InterPro" id="IPR001264">
    <property type="entry name" value="Glyco_trans_51"/>
</dbReference>
<accession>A0A9D1KXB9</accession>
<dbReference type="SUPFAM" id="SSF53955">
    <property type="entry name" value="Lysozyme-like"/>
    <property type="match status" value="1"/>
</dbReference>
<evidence type="ECO:0000256" key="8">
    <source>
        <dbReference type="ARBA" id="ARBA00022960"/>
    </source>
</evidence>
<comment type="similarity">
    <text evidence="1">In the C-terminal section; belongs to the transpeptidase family.</text>
</comment>
<evidence type="ECO:0000256" key="4">
    <source>
        <dbReference type="ARBA" id="ARBA00022670"/>
    </source>
</evidence>
<evidence type="ECO:0000256" key="2">
    <source>
        <dbReference type="ARBA" id="ARBA00007739"/>
    </source>
</evidence>
<evidence type="ECO:0000256" key="6">
    <source>
        <dbReference type="ARBA" id="ARBA00022679"/>
    </source>
</evidence>
<dbReference type="GO" id="GO:0008360">
    <property type="term" value="P:regulation of cell shape"/>
    <property type="evidence" value="ECO:0007669"/>
    <property type="project" value="UniProtKB-KW"/>
</dbReference>
<name>A0A9D1KXB9_9FIRM</name>
<dbReference type="Gene3D" id="1.10.3810.10">
    <property type="entry name" value="Biosynthetic peptidoglycan transglycosylase-like"/>
    <property type="match status" value="1"/>
</dbReference>
<evidence type="ECO:0000259" key="16">
    <source>
        <dbReference type="Pfam" id="PF00912"/>
    </source>
</evidence>
<dbReference type="FunFam" id="1.10.3810.10:FF:000001">
    <property type="entry name" value="Penicillin-binding protein 1A"/>
    <property type="match status" value="1"/>
</dbReference>
<dbReference type="InterPro" id="IPR050396">
    <property type="entry name" value="Glycosyltr_51/Transpeptidase"/>
</dbReference>
<evidence type="ECO:0000256" key="3">
    <source>
        <dbReference type="ARBA" id="ARBA00022645"/>
    </source>
</evidence>
<dbReference type="GO" id="GO:0006508">
    <property type="term" value="P:proteolysis"/>
    <property type="evidence" value="ECO:0007669"/>
    <property type="project" value="UniProtKB-KW"/>
</dbReference>
<keyword evidence="7" id="KW-0378">Hydrolase</keyword>
<feature type="domain" description="Penicillin-binding protein transpeptidase" evidence="15">
    <location>
        <begin position="443"/>
        <end position="689"/>
    </location>
</feature>
<evidence type="ECO:0000256" key="9">
    <source>
        <dbReference type="ARBA" id="ARBA00022984"/>
    </source>
</evidence>
<organism evidence="17 18">
    <name type="scientific">Candidatus Onthocola gallistercoris</name>
    <dbReference type="NCBI Taxonomy" id="2840876"/>
    <lineage>
        <taxon>Bacteria</taxon>
        <taxon>Bacillati</taxon>
        <taxon>Bacillota</taxon>
        <taxon>Bacilli</taxon>
        <taxon>Candidatus Onthocola</taxon>
    </lineage>
</organism>
<reference evidence="17" key="1">
    <citation type="submission" date="2020-10" db="EMBL/GenBank/DDBJ databases">
        <authorList>
            <person name="Gilroy R."/>
        </authorList>
    </citation>
    <scope>NUCLEOTIDE SEQUENCE</scope>
    <source>
        <strain evidence="17">CHK187-14744</strain>
    </source>
</reference>
<protein>
    <submittedName>
        <fullName evidence="17">Transglycosylase domain-containing protein</fullName>
    </submittedName>
</protein>
<comment type="catalytic activity">
    <reaction evidence="12">
        <text>Preferential cleavage: (Ac)2-L-Lys-D-Ala-|-D-Ala. Also transpeptidation of peptidyl-alanyl moieties that are N-acyl substituents of D-alanine.</text>
        <dbReference type="EC" id="3.4.16.4"/>
    </reaction>
</comment>
<dbReference type="Proteomes" id="UP000824164">
    <property type="component" value="Unassembled WGS sequence"/>
</dbReference>
<dbReference type="AlphaFoldDB" id="A0A9D1KXB9"/>
<proteinExistence type="inferred from homology"/>
<keyword evidence="9" id="KW-0573">Peptidoglycan synthesis</keyword>
<keyword evidence="10" id="KW-0511">Multifunctional enzyme</keyword>
<evidence type="ECO:0000259" key="15">
    <source>
        <dbReference type="Pfam" id="PF00905"/>
    </source>
</evidence>
<keyword evidence="11" id="KW-0961">Cell wall biogenesis/degradation</keyword>
<dbReference type="InterPro" id="IPR036950">
    <property type="entry name" value="PBP_transglycosylase"/>
</dbReference>
<dbReference type="Gene3D" id="3.40.710.10">
    <property type="entry name" value="DD-peptidase/beta-lactamase superfamily"/>
    <property type="match status" value="1"/>
</dbReference>
<dbReference type="PANTHER" id="PTHR32282:SF33">
    <property type="entry name" value="PEPTIDOGLYCAN GLYCOSYLTRANSFERASE"/>
    <property type="match status" value="1"/>
</dbReference>
<dbReference type="Pfam" id="PF00905">
    <property type="entry name" value="Transpeptidase"/>
    <property type="match status" value="1"/>
</dbReference>
<evidence type="ECO:0000256" key="12">
    <source>
        <dbReference type="ARBA" id="ARBA00034000"/>
    </source>
</evidence>
<dbReference type="PANTHER" id="PTHR32282">
    <property type="entry name" value="BINDING PROTEIN TRANSPEPTIDASE, PUTATIVE-RELATED"/>
    <property type="match status" value="1"/>
</dbReference>
<evidence type="ECO:0000313" key="18">
    <source>
        <dbReference type="Proteomes" id="UP000824164"/>
    </source>
</evidence>
<keyword evidence="6" id="KW-0808">Transferase</keyword>
<dbReference type="Pfam" id="PF00912">
    <property type="entry name" value="Transgly"/>
    <property type="match status" value="1"/>
</dbReference>
<evidence type="ECO:0000313" key="17">
    <source>
        <dbReference type="EMBL" id="HIU03272.1"/>
    </source>
</evidence>
<dbReference type="GO" id="GO:0071555">
    <property type="term" value="P:cell wall organization"/>
    <property type="evidence" value="ECO:0007669"/>
    <property type="project" value="UniProtKB-KW"/>
</dbReference>
<sequence>MDYSKHGTIKKQKKIRSSIPKAKHKVSFNIFRVVVFCLIALLVMGVAAGVGGFKGIIDSAPDITAEDVIPQGYKSFIYDKDGNLLTQLYQPETNRIYVDIEEIPEVLQNAFIALEDERFWDHNGIDPKGIVRAFFVGVTSGDFSEGASTITQQLLKLNVFGGGNEENLLLKFKRKFQEQYLALELEKKMSKEEILEAYLNTINLGASTYGVEAASQRYFGKSCSEVNASEAAVLASIAKSPTYYDPITYPEENKARRDRTLGNMLDQGYLTQEEYDTAMADDVYTRIAEHAETTSDTQQIFTYYEDAAIRQVLEDLEEKLGYTEEQAINKLYGGGLRVYLAQDDQIQDIVDEEFADNSNFANVNTLGLTWRCSVQNEDGTVSNYDEQTMQYYFWNNGNNSFQLLYNNEEEARADIQAYKDALGITEDQIIAETFDQPYALQSSFVIMDQKTGEVKAIAGGRNEKKESLSFSRETQSTRQPGSCFKILACYLPGIDSGAMTLASSETDSPYTTASGYSPENWWGGYGRYGSTLTARMAITQSANVVTTKFYVEDVGADLAIDYMQKLGITTLTENDYVESLALGGLYNGVTNLEMTGAYAAIANGGEYVRPVFYTKVIDRDGNVILDNTNPEGEQVIKESTAYLLTSAMQDVVTKGTGTAANMYDGMDIAGKTGTTNDSKDLWFVGYTPYYTAGIWLGYDQAYPMENLPGVDPSHEYLWAKIMRRIDSECGLENASFEIPSSVGTRTVCSISGKLPSAGCPTITEYFDLNSLPTERCNDHVSALICDVCGNLANENSPSASYKSFTNASDVPSSYCTCPPQTEESTETPGTAESPSESQSESESQSQSDSPSSPGEPVTPEPPTGAVG</sequence>
<keyword evidence="5" id="KW-0328">Glycosyltransferase</keyword>
<dbReference type="InterPro" id="IPR001460">
    <property type="entry name" value="PCN-bd_Tpept"/>
</dbReference>
<feature type="compositionally biased region" description="Low complexity" evidence="14">
    <location>
        <begin position="832"/>
        <end position="855"/>
    </location>
</feature>
<evidence type="ECO:0000256" key="13">
    <source>
        <dbReference type="ARBA" id="ARBA00049902"/>
    </source>
</evidence>
<keyword evidence="4" id="KW-0645">Protease</keyword>
<dbReference type="InterPro" id="IPR023346">
    <property type="entry name" value="Lysozyme-like_dom_sf"/>
</dbReference>
<comment type="caution">
    <text evidence="17">The sequence shown here is derived from an EMBL/GenBank/DDBJ whole genome shotgun (WGS) entry which is preliminary data.</text>
</comment>
<gene>
    <name evidence="17" type="ORF">IAB63_08480</name>
</gene>
<evidence type="ECO:0000256" key="5">
    <source>
        <dbReference type="ARBA" id="ARBA00022676"/>
    </source>
</evidence>
<dbReference type="GO" id="GO:0008658">
    <property type="term" value="F:penicillin binding"/>
    <property type="evidence" value="ECO:0007669"/>
    <property type="project" value="InterPro"/>
</dbReference>
<feature type="compositionally biased region" description="Polar residues" evidence="14">
    <location>
        <begin position="799"/>
        <end position="830"/>
    </location>
</feature>
<evidence type="ECO:0000256" key="10">
    <source>
        <dbReference type="ARBA" id="ARBA00023268"/>
    </source>
</evidence>
<comment type="similarity">
    <text evidence="2">In the N-terminal section; belongs to the glycosyltransferase 51 family.</text>
</comment>
<keyword evidence="3" id="KW-0121">Carboxypeptidase</keyword>